<feature type="compositionally biased region" description="Pro residues" evidence="1">
    <location>
        <begin position="137"/>
        <end position="152"/>
    </location>
</feature>
<dbReference type="OMA" id="HTGYASQ"/>
<dbReference type="AlphaFoldDB" id="A0A084W083"/>
<feature type="region of interest" description="Disordered" evidence="1">
    <location>
        <begin position="425"/>
        <end position="444"/>
    </location>
</feature>
<dbReference type="Proteomes" id="UP000030765">
    <property type="component" value="Unassembled WGS sequence"/>
</dbReference>
<reference evidence="3" key="2">
    <citation type="submission" date="2020-05" db="UniProtKB">
        <authorList>
            <consortium name="EnsemblMetazoa"/>
        </authorList>
    </citation>
    <scope>IDENTIFICATION</scope>
</reference>
<organism evidence="2">
    <name type="scientific">Anopheles sinensis</name>
    <name type="common">Mosquito</name>
    <dbReference type="NCBI Taxonomy" id="74873"/>
    <lineage>
        <taxon>Eukaryota</taxon>
        <taxon>Metazoa</taxon>
        <taxon>Ecdysozoa</taxon>
        <taxon>Arthropoda</taxon>
        <taxon>Hexapoda</taxon>
        <taxon>Insecta</taxon>
        <taxon>Pterygota</taxon>
        <taxon>Neoptera</taxon>
        <taxon>Endopterygota</taxon>
        <taxon>Diptera</taxon>
        <taxon>Nematocera</taxon>
        <taxon>Culicoidea</taxon>
        <taxon>Culicidae</taxon>
        <taxon>Anophelinae</taxon>
        <taxon>Anopheles</taxon>
    </lineage>
</organism>
<evidence type="ECO:0000256" key="1">
    <source>
        <dbReference type="SAM" id="MobiDB-lite"/>
    </source>
</evidence>
<sequence>MKRETGSMYASWRSESIPSLRRASRRCCLLSCRRKLATSAQEAIDPRVTVTFTIELMGYEWSRKNANHFGVALQSSTWLVCVALLLSEASAVVNNANQSNHEAQRREAPLADSYGPPLSTGPELPAPVYGAPAVANYPPPPPDTPPPAPPIQVPHKEYGVPVQNYGPPHVNIEYGPPPAPAPKPIFHSHPKPQYHHGPPPQHHPKKSSSFLEQLFSTFGFGGGSDSHHQHHAPKPIYGPPAPVYGPPSGPKPVYGPPSQAPAPVYGPPVHQQTPPKPSYGAPRPAYGPPIQSSSFSVQSASFGHHHSGASVHAPPTPPEIKCDGWKPIAGPVVQPEIHAPESSYGPPPSGDFLGNHNHQHGSAGASLDVSDVGLQLPKLEHGPVFNAHSEHHSSLEIPKGNSYEVHSNFISDSYGAPPVDSFLPGSYKPSFSKPSAPLPPPPPPQKLHFPPAQHYGPPQRHPGLGISHGSVSGNLKPWPVAGSPPRHPIAYRPPVPQGLIESIGHAVEHQENFGTKPAYSGDVYLPPPTRDATHGGSSSSELNALPSELPAKPFLTQHQLPPSAQAFVQEPRFHSQDIVSVSNDCGHGPTSVDVHQSVQTNQLSIVGPSATASYSADYSNSNSVEGHYDTSASGGHIHTSGLPGLDSGLGGLELISAQKSQSLTIPVQGQHGSYHLQFQSADPQGAGSAPHEQILSEGLLQSILSAIEQPQQHRSSGEPESYDPNIDHSEVSVFLKSPEGQKTLQDHPNGHVGHRR</sequence>
<accession>A0A084W083</accession>
<protein>
    <submittedName>
        <fullName evidence="2">AGAP001118-PA-like protein</fullName>
    </submittedName>
</protein>
<feature type="region of interest" description="Disordered" evidence="1">
    <location>
        <begin position="708"/>
        <end position="756"/>
    </location>
</feature>
<feature type="region of interest" description="Disordered" evidence="1">
    <location>
        <begin position="337"/>
        <end position="365"/>
    </location>
</feature>
<dbReference type="EMBL" id="KE525262">
    <property type="protein sequence ID" value="KFB43627.1"/>
    <property type="molecule type" value="Genomic_DNA"/>
</dbReference>
<reference evidence="2 4" key="1">
    <citation type="journal article" date="2014" name="BMC Genomics">
        <title>Genome sequence of Anopheles sinensis provides insight into genetics basis of mosquito competence for malaria parasites.</title>
        <authorList>
            <person name="Zhou D."/>
            <person name="Zhang D."/>
            <person name="Ding G."/>
            <person name="Shi L."/>
            <person name="Hou Q."/>
            <person name="Ye Y."/>
            <person name="Xu Y."/>
            <person name="Zhou H."/>
            <person name="Xiong C."/>
            <person name="Li S."/>
            <person name="Yu J."/>
            <person name="Hong S."/>
            <person name="Yu X."/>
            <person name="Zou P."/>
            <person name="Chen C."/>
            <person name="Chang X."/>
            <person name="Wang W."/>
            <person name="Lv Y."/>
            <person name="Sun Y."/>
            <person name="Ma L."/>
            <person name="Shen B."/>
            <person name="Zhu C."/>
        </authorList>
    </citation>
    <scope>NUCLEOTIDE SEQUENCE [LARGE SCALE GENOMIC DNA]</scope>
</reference>
<feature type="region of interest" description="Disordered" evidence="1">
    <location>
        <begin position="134"/>
        <end position="314"/>
    </location>
</feature>
<evidence type="ECO:0000313" key="3">
    <source>
        <dbReference type="EnsemblMetazoa" id="ASIC011569-PA"/>
    </source>
</evidence>
<gene>
    <name evidence="2" type="ORF">ZHAS_00011569</name>
</gene>
<dbReference type="VEuPathDB" id="VectorBase:ASIS009557"/>
<dbReference type="OrthoDB" id="8197069at2759"/>
<feature type="region of interest" description="Disordered" evidence="1">
    <location>
        <begin position="97"/>
        <end position="121"/>
    </location>
</feature>
<feature type="compositionally biased region" description="Low complexity" evidence="1">
    <location>
        <begin position="291"/>
        <end position="313"/>
    </location>
</feature>
<dbReference type="EnsemblMetazoa" id="ASIC011569-RA">
    <property type="protein sequence ID" value="ASIC011569-PA"/>
    <property type="gene ID" value="ASIC011569"/>
</dbReference>
<evidence type="ECO:0000313" key="4">
    <source>
        <dbReference type="Proteomes" id="UP000030765"/>
    </source>
</evidence>
<keyword evidence="4" id="KW-1185">Reference proteome</keyword>
<dbReference type="STRING" id="74873.A0A084W083"/>
<feature type="region of interest" description="Disordered" evidence="1">
    <location>
        <begin position="514"/>
        <end position="545"/>
    </location>
</feature>
<dbReference type="EMBL" id="ATLV01019094">
    <property type="status" value="NOT_ANNOTATED_CDS"/>
    <property type="molecule type" value="Genomic_DNA"/>
</dbReference>
<evidence type="ECO:0000313" key="2">
    <source>
        <dbReference type="EMBL" id="KFB43627.1"/>
    </source>
</evidence>
<name>A0A084W083_ANOSI</name>
<proteinExistence type="predicted"/>
<dbReference type="VEuPathDB" id="VectorBase:ASIC011569"/>
<feature type="compositionally biased region" description="Pro residues" evidence="1">
    <location>
        <begin position="236"/>
        <end position="266"/>
    </location>
</feature>